<dbReference type="EMBL" id="JACHXA010000004">
    <property type="protein sequence ID" value="MBB3065455.1"/>
    <property type="molecule type" value="Genomic_DNA"/>
</dbReference>
<protein>
    <recommendedName>
        <fullName evidence="3">DUF1491 domain-containing protein</fullName>
    </recommendedName>
</protein>
<proteinExistence type="predicted"/>
<keyword evidence="2" id="KW-1185">Reference proteome</keyword>
<accession>A0A839SWW2</accession>
<dbReference type="Pfam" id="PF07372">
    <property type="entry name" value="DUF1491"/>
    <property type="match status" value="1"/>
</dbReference>
<dbReference type="AlphaFoldDB" id="A0A839SWW2"/>
<dbReference type="RefSeq" id="WP_183416285.1">
    <property type="nucleotide sequence ID" value="NZ_JACHXA010000004.1"/>
</dbReference>
<comment type="caution">
    <text evidence="1">The sequence shown here is derived from an EMBL/GenBank/DDBJ whole genome shotgun (WGS) entry which is preliminary data.</text>
</comment>
<evidence type="ECO:0008006" key="3">
    <source>
        <dbReference type="Google" id="ProtNLM"/>
    </source>
</evidence>
<organism evidence="1 2">
    <name type="scientific">Limibacillus halophilus</name>
    <dbReference type="NCBI Taxonomy" id="1579333"/>
    <lineage>
        <taxon>Bacteria</taxon>
        <taxon>Pseudomonadati</taxon>
        <taxon>Pseudomonadota</taxon>
        <taxon>Alphaproteobacteria</taxon>
        <taxon>Rhodospirillales</taxon>
        <taxon>Rhodovibrionaceae</taxon>
        <taxon>Limibacillus</taxon>
    </lineage>
</organism>
<name>A0A839SWW2_9PROT</name>
<dbReference type="InterPro" id="IPR009964">
    <property type="entry name" value="DUF1491"/>
</dbReference>
<reference evidence="1 2" key="1">
    <citation type="submission" date="2020-08" db="EMBL/GenBank/DDBJ databases">
        <title>Genomic Encyclopedia of Type Strains, Phase III (KMG-III): the genomes of soil and plant-associated and newly described type strains.</title>
        <authorList>
            <person name="Whitman W."/>
        </authorList>
    </citation>
    <scope>NUCLEOTIDE SEQUENCE [LARGE SCALE GENOMIC DNA]</scope>
    <source>
        <strain evidence="1 2">CECT 8803</strain>
    </source>
</reference>
<sequence length="112" mass="12815">MTEERLPTHLWVGAKIRYCDQQAISAMVRHKGERQSGAVILKLDLLDGRCKVLTQARDLDGNLGWMAAFRDGIVSNAEGEEYLARSIKRDPDVWIVEIEHRDGWHPFEGKEI</sequence>
<dbReference type="Proteomes" id="UP000581135">
    <property type="component" value="Unassembled WGS sequence"/>
</dbReference>
<evidence type="ECO:0000313" key="2">
    <source>
        <dbReference type="Proteomes" id="UP000581135"/>
    </source>
</evidence>
<evidence type="ECO:0000313" key="1">
    <source>
        <dbReference type="EMBL" id="MBB3065455.1"/>
    </source>
</evidence>
<dbReference type="Gene3D" id="3.40.1530.20">
    <property type="entry name" value="Protein of unknown function (DUF1491)"/>
    <property type="match status" value="1"/>
</dbReference>
<gene>
    <name evidence="1" type="ORF">FHR98_001742</name>
</gene>